<dbReference type="Proteomes" id="UP000193228">
    <property type="component" value="Unassembled WGS sequence"/>
</dbReference>
<accession>A0A1X7LR37</accession>
<gene>
    <name evidence="1" type="ORF">SAMN06265784_108123</name>
</gene>
<name>A0A1X7LR37_9BURK</name>
<evidence type="ECO:0000313" key="1">
    <source>
        <dbReference type="EMBL" id="SMG56275.1"/>
    </source>
</evidence>
<reference evidence="2" key="1">
    <citation type="submission" date="2017-04" db="EMBL/GenBank/DDBJ databases">
        <authorList>
            <person name="Varghese N."/>
            <person name="Submissions S."/>
        </authorList>
    </citation>
    <scope>NUCLEOTIDE SEQUENCE [LARGE SCALE GENOMIC DNA]</scope>
    <source>
        <strain evidence="2">LMG 29540</strain>
    </source>
</reference>
<organism evidence="1 2">
    <name type="scientific">Paraburkholderia susongensis</name>
    <dbReference type="NCBI Taxonomy" id="1515439"/>
    <lineage>
        <taxon>Bacteria</taxon>
        <taxon>Pseudomonadati</taxon>
        <taxon>Pseudomonadota</taxon>
        <taxon>Betaproteobacteria</taxon>
        <taxon>Burkholderiales</taxon>
        <taxon>Burkholderiaceae</taxon>
        <taxon>Paraburkholderia</taxon>
    </lineage>
</organism>
<dbReference type="AlphaFoldDB" id="A0A1X7LR37"/>
<proteinExistence type="predicted"/>
<evidence type="ECO:0000313" key="2">
    <source>
        <dbReference type="Proteomes" id="UP000193228"/>
    </source>
</evidence>
<protein>
    <submittedName>
        <fullName evidence="1">Uncharacterized protein</fullName>
    </submittedName>
</protein>
<sequence length="34" mass="4021">MPDNVATLRQRRHEALISARDEKRRTFLKRRGAA</sequence>
<keyword evidence="2" id="KW-1185">Reference proteome</keyword>
<dbReference type="EMBL" id="FXAT01000008">
    <property type="protein sequence ID" value="SMG56275.1"/>
    <property type="molecule type" value="Genomic_DNA"/>
</dbReference>